<sequence>MRVIINFMETAVSNQMLSASTSLHRDQEAALDLDHAEHDDAETLTLWAFRRWVMGLRYKAPEQWETVLRGLRRRCGEAAGHDAAVAMAELVDCLRRTARRTVTHHQLCCAELGDDEATLLVLLAACQRGHSALAEAAAQALSGTSRNEELTLAATRFADAFSQRGLMLPYRDLALDLAFAAGPGSAASVH</sequence>
<evidence type="ECO:0000313" key="2">
    <source>
        <dbReference type="Proteomes" id="UP000321523"/>
    </source>
</evidence>
<dbReference type="AlphaFoldDB" id="A0A512DQS9"/>
<name>A0A512DQS9_9PROT</name>
<keyword evidence="2" id="KW-1185">Reference proteome</keyword>
<accession>A0A512DQS9</accession>
<protein>
    <submittedName>
        <fullName evidence="1">Uncharacterized protein</fullName>
    </submittedName>
</protein>
<proteinExistence type="predicted"/>
<gene>
    <name evidence="1" type="ORF">SAE02_29670</name>
</gene>
<dbReference type="EMBL" id="BJYZ01000013">
    <property type="protein sequence ID" value="GEO38819.1"/>
    <property type="molecule type" value="Genomic_DNA"/>
</dbReference>
<evidence type="ECO:0000313" key="1">
    <source>
        <dbReference type="EMBL" id="GEO38819.1"/>
    </source>
</evidence>
<organism evidence="1 2">
    <name type="scientific">Skermanella aerolata</name>
    <dbReference type="NCBI Taxonomy" id="393310"/>
    <lineage>
        <taxon>Bacteria</taxon>
        <taxon>Pseudomonadati</taxon>
        <taxon>Pseudomonadota</taxon>
        <taxon>Alphaproteobacteria</taxon>
        <taxon>Rhodospirillales</taxon>
        <taxon>Azospirillaceae</taxon>
        <taxon>Skermanella</taxon>
    </lineage>
</organism>
<dbReference type="Proteomes" id="UP000321523">
    <property type="component" value="Unassembled WGS sequence"/>
</dbReference>
<comment type="caution">
    <text evidence="1">The sequence shown here is derived from an EMBL/GenBank/DDBJ whole genome shotgun (WGS) entry which is preliminary data.</text>
</comment>
<reference evidence="1 2" key="1">
    <citation type="submission" date="2019-07" db="EMBL/GenBank/DDBJ databases">
        <title>Whole genome shotgun sequence of Skermanella aerolata NBRC 106429.</title>
        <authorList>
            <person name="Hosoyama A."/>
            <person name="Uohara A."/>
            <person name="Ohji S."/>
            <person name="Ichikawa N."/>
        </authorList>
    </citation>
    <scope>NUCLEOTIDE SEQUENCE [LARGE SCALE GENOMIC DNA]</scope>
    <source>
        <strain evidence="1 2">NBRC 106429</strain>
    </source>
</reference>